<dbReference type="GO" id="GO:0016020">
    <property type="term" value="C:membrane"/>
    <property type="evidence" value="ECO:0007669"/>
    <property type="project" value="TreeGrafter"/>
</dbReference>
<dbReference type="PRINTS" id="PR00111">
    <property type="entry name" value="ABHYDROLASE"/>
</dbReference>
<dbReference type="Pfam" id="PF00561">
    <property type="entry name" value="Abhydrolase_1"/>
    <property type="match status" value="1"/>
</dbReference>
<dbReference type="GO" id="GO:0016787">
    <property type="term" value="F:hydrolase activity"/>
    <property type="evidence" value="ECO:0007669"/>
    <property type="project" value="UniProtKB-KW"/>
</dbReference>
<evidence type="ECO:0000313" key="2">
    <source>
        <dbReference type="EMBL" id="MXG90582.1"/>
    </source>
</evidence>
<dbReference type="InterPro" id="IPR029058">
    <property type="entry name" value="AB_hydrolase_fold"/>
</dbReference>
<evidence type="ECO:0000259" key="1">
    <source>
        <dbReference type="Pfam" id="PF00561"/>
    </source>
</evidence>
<comment type="caution">
    <text evidence="2">The sequence shown here is derived from an EMBL/GenBank/DDBJ whole genome shotgun (WGS) entry which is preliminary data.</text>
</comment>
<accession>A0A6L7F1W3</accession>
<dbReference type="Proteomes" id="UP000473325">
    <property type="component" value="Unassembled WGS sequence"/>
</dbReference>
<dbReference type="Gene3D" id="3.40.50.1820">
    <property type="entry name" value="alpha/beta hydrolase"/>
    <property type="match status" value="1"/>
</dbReference>
<evidence type="ECO:0000313" key="3">
    <source>
        <dbReference type="Proteomes" id="UP000473325"/>
    </source>
</evidence>
<dbReference type="SUPFAM" id="SSF53474">
    <property type="entry name" value="alpha/beta-Hydrolases"/>
    <property type="match status" value="1"/>
</dbReference>
<dbReference type="RefSeq" id="WP_160878521.1">
    <property type="nucleotide sequence ID" value="NZ_WUEK01000008.1"/>
</dbReference>
<dbReference type="PANTHER" id="PTHR43798:SF33">
    <property type="entry name" value="HYDROLASE, PUTATIVE (AFU_ORTHOLOGUE AFUA_2G14860)-RELATED"/>
    <property type="match status" value="1"/>
</dbReference>
<dbReference type="EMBL" id="WUEK01000008">
    <property type="protein sequence ID" value="MXG90582.1"/>
    <property type="molecule type" value="Genomic_DNA"/>
</dbReference>
<dbReference type="AlphaFoldDB" id="A0A6L7F1W3"/>
<dbReference type="InterPro" id="IPR000073">
    <property type="entry name" value="AB_hydrolase_1"/>
</dbReference>
<dbReference type="InterPro" id="IPR050266">
    <property type="entry name" value="AB_hydrolase_sf"/>
</dbReference>
<keyword evidence="2" id="KW-0378">Hydrolase</keyword>
<gene>
    <name evidence="2" type="ORF">GRQ65_13590</name>
</gene>
<reference evidence="2 3" key="1">
    <citation type="submission" date="2019-12" db="EMBL/GenBank/DDBJ databases">
        <authorList>
            <person name="Kun Z."/>
        </authorList>
    </citation>
    <scope>NUCLEOTIDE SEQUENCE [LARGE SCALE GENOMIC DNA]</scope>
    <source>
        <strain evidence="2 3">YIM 123512</strain>
    </source>
</reference>
<sequence>MTTSPNAADHLVKDYVDSRFGQLHVVETGAAAPGDPAVLLLHQTPRSWDEFRDVLPLLGARTRTVAMDTVGFGASARPSEPMSIEQFADGVEDVLDALGLDDVVLVGHHTGGVVAVEVAARRIERLRGLVLSGTPYVDEARRERVAASGAHVDHVERTADGDHLLQLWVGRERFYPAGRTEVLERVLADALRVIDRVDEGHHAVNAFRMEDRIGAIGCPTLVVCGALDGFSLPDVPRLLSALPHAEQRVLAGTGVPSVDDQPAEFARAVLDFLDSLAQARPGRP</sequence>
<proteinExistence type="predicted"/>
<protein>
    <submittedName>
        <fullName evidence="2">Alpha/beta fold hydrolase</fullName>
    </submittedName>
</protein>
<name>A0A6L7F1W3_9ACTN</name>
<feature type="domain" description="AB hydrolase-1" evidence="1">
    <location>
        <begin position="36"/>
        <end position="254"/>
    </location>
</feature>
<organism evidence="2 3">
    <name type="scientific">Nocardioides flavescens</name>
    <dbReference type="NCBI Taxonomy" id="2691959"/>
    <lineage>
        <taxon>Bacteria</taxon>
        <taxon>Bacillati</taxon>
        <taxon>Actinomycetota</taxon>
        <taxon>Actinomycetes</taxon>
        <taxon>Propionibacteriales</taxon>
        <taxon>Nocardioidaceae</taxon>
        <taxon>Nocardioides</taxon>
    </lineage>
</organism>
<keyword evidence="3" id="KW-1185">Reference proteome</keyword>
<dbReference type="PANTHER" id="PTHR43798">
    <property type="entry name" value="MONOACYLGLYCEROL LIPASE"/>
    <property type="match status" value="1"/>
</dbReference>